<dbReference type="PROSITE" id="PS50893">
    <property type="entry name" value="ABC_TRANSPORTER_2"/>
    <property type="match status" value="1"/>
</dbReference>
<evidence type="ECO:0000256" key="5">
    <source>
        <dbReference type="ARBA" id="ARBA00022840"/>
    </source>
</evidence>
<organism evidence="7 8">
    <name type="scientific">Nitrosomonas eutropha</name>
    <dbReference type="NCBI Taxonomy" id="916"/>
    <lineage>
        <taxon>Bacteria</taxon>
        <taxon>Pseudomonadati</taxon>
        <taxon>Pseudomonadota</taxon>
        <taxon>Betaproteobacteria</taxon>
        <taxon>Nitrosomonadales</taxon>
        <taxon>Nitrosomonadaceae</taxon>
        <taxon>Nitrosomonas</taxon>
    </lineage>
</organism>
<evidence type="ECO:0000256" key="3">
    <source>
        <dbReference type="ARBA" id="ARBA00022475"/>
    </source>
</evidence>
<dbReference type="Gene3D" id="3.40.50.300">
    <property type="entry name" value="P-loop containing nucleotide triphosphate hydrolases"/>
    <property type="match status" value="1"/>
</dbReference>
<proteinExistence type="inferred from homology"/>
<reference evidence="7 8" key="1">
    <citation type="submission" date="2016-10" db="EMBL/GenBank/DDBJ databases">
        <authorList>
            <person name="de Groot N.N."/>
        </authorList>
    </citation>
    <scope>NUCLEOTIDE SEQUENCE [LARGE SCALE GENOMIC DNA]</scope>
    <source>
        <strain evidence="7 8">Nm24</strain>
    </source>
</reference>
<dbReference type="InterPro" id="IPR003439">
    <property type="entry name" value="ABC_transporter-like_ATP-bd"/>
</dbReference>
<evidence type="ECO:0000256" key="2">
    <source>
        <dbReference type="ARBA" id="ARBA00022448"/>
    </source>
</evidence>
<dbReference type="InterPro" id="IPR027417">
    <property type="entry name" value="P-loop_NTPase"/>
</dbReference>
<evidence type="ECO:0000259" key="6">
    <source>
        <dbReference type="PROSITE" id="PS50893"/>
    </source>
</evidence>
<keyword evidence="4" id="KW-0547">Nucleotide-binding</keyword>
<dbReference type="SMART" id="SM00382">
    <property type="entry name" value="AAA"/>
    <property type="match status" value="1"/>
</dbReference>
<comment type="similarity">
    <text evidence="1">Belongs to the ABC transporter superfamily.</text>
</comment>
<name>A0A1I7ILP1_9PROT</name>
<evidence type="ECO:0000313" key="8">
    <source>
        <dbReference type="Proteomes" id="UP000183926"/>
    </source>
</evidence>
<sequence>MTPNNTYPVIEADGLRRCFGHRVVVHEVNLKLDCGDVLGFLGPNGAGKSTTMRMLTGNLAPSSGSVRICGVDLLKNPLEAKRYIGYLPEIPPLYKELTVDEYLRFAARLHGLASTSVQIALDEVKQQCELGDVGKRLIGILSKGYQQRVAIAQAIIHRPQLIIMDEPTVGLDPNQMQKVRALIRELGKTHAIILSSHILSEVESVCNRVQIMHQGRLVLDDNLDNLKRRNMHLEKIFTQLTAENAPARERAQ</sequence>
<keyword evidence="3" id="KW-0472">Membrane</keyword>
<keyword evidence="2" id="KW-0813">Transport</keyword>
<protein>
    <submittedName>
        <fullName evidence="7">ABC-2 type transport system ATP-binding protein</fullName>
    </submittedName>
</protein>
<evidence type="ECO:0000256" key="4">
    <source>
        <dbReference type="ARBA" id="ARBA00022741"/>
    </source>
</evidence>
<dbReference type="SUPFAM" id="SSF52540">
    <property type="entry name" value="P-loop containing nucleoside triphosphate hydrolases"/>
    <property type="match status" value="1"/>
</dbReference>
<dbReference type="EMBL" id="FPBL01000009">
    <property type="protein sequence ID" value="SFU73823.1"/>
    <property type="molecule type" value="Genomic_DNA"/>
</dbReference>
<dbReference type="PANTHER" id="PTHR43335:SF4">
    <property type="entry name" value="ABC TRANSPORTER, ATP-BINDING PROTEIN"/>
    <property type="match status" value="1"/>
</dbReference>
<dbReference type="OrthoDB" id="9804819at2"/>
<evidence type="ECO:0000256" key="1">
    <source>
        <dbReference type="ARBA" id="ARBA00005417"/>
    </source>
</evidence>
<feature type="domain" description="ABC transporter" evidence="6">
    <location>
        <begin position="10"/>
        <end position="239"/>
    </location>
</feature>
<dbReference type="AlphaFoldDB" id="A0A1I7ILP1"/>
<dbReference type="Proteomes" id="UP000183926">
    <property type="component" value="Unassembled WGS sequence"/>
</dbReference>
<evidence type="ECO:0000313" key="7">
    <source>
        <dbReference type="EMBL" id="SFU73823.1"/>
    </source>
</evidence>
<dbReference type="GO" id="GO:0016887">
    <property type="term" value="F:ATP hydrolysis activity"/>
    <property type="evidence" value="ECO:0007669"/>
    <property type="project" value="InterPro"/>
</dbReference>
<keyword evidence="5 7" id="KW-0067">ATP-binding</keyword>
<accession>A0A1I7ILP1</accession>
<dbReference type="Pfam" id="PF00005">
    <property type="entry name" value="ABC_tran"/>
    <property type="match status" value="1"/>
</dbReference>
<dbReference type="GO" id="GO:0005524">
    <property type="term" value="F:ATP binding"/>
    <property type="evidence" value="ECO:0007669"/>
    <property type="project" value="UniProtKB-KW"/>
</dbReference>
<dbReference type="RefSeq" id="WP_074929072.1">
    <property type="nucleotide sequence ID" value="NZ_FPBL01000009.1"/>
</dbReference>
<gene>
    <name evidence="7" type="ORF">SAMN05216339_10960</name>
</gene>
<keyword evidence="3" id="KW-1003">Cell membrane</keyword>
<dbReference type="InterPro" id="IPR003593">
    <property type="entry name" value="AAA+_ATPase"/>
</dbReference>
<dbReference type="CDD" id="cd03230">
    <property type="entry name" value="ABC_DR_subfamily_A"/>
    <property type="match status" value="1"/>
</dbReference>
<dbReference type="PANTHER" id="PTHR43335">
    <property type="entry name" value="ABC TRANSPORTER, ATP-BINDING PROTEIN"/>
    <property type="match status" value="1"/>
</dbReference>